<dbReference type="Proteomes" id="UP000585050">
    <property type="component" value="Unassembled WGS sequence"/>
</dbReference>
<keyword evidence="6 8" id="KW-1133">Transmembrane helix</keyword>
<name>A0A7X8XX13_9BACT</name>
<feature type="transmembrane region" description="Helical" evidence="8">
    <location>
        <begin position="210"/>
        <end position="232"/>
    </location>
</feature>
<dbReference type="RefSeq" id="WP_168883524.1">
    <property type="nucleotide sequence ID" value="NZ_JABAIL010000005.1"/>
</dbReference>
<dbReference type="InterPro" id="IPR000060">
    <property type="entry name" value="BCCT_transptr"/>
</dbReference>
<dbReference type="EMBL" id="JABAIL010000005">
    <property type="protein sequence ID" value="NLR92806.1"/>
    <property type="molecule type" value="Genomic_DNA"/>
</dbReference>
<reference evidence="9 10" key="1">
    <citation type="submission" date="2020-04" db="EMBL/GenBank/DDBJ databases">
        <title>Flammeovirga sp. SR4, a novel species isolated from seawater.</title>
        <authorList>
            <person name="Wang X."/>
        </authorList>
    </citation>
    <scope>NUCLEOTIDE SEQUENCE [LARGE SCALE GENOMIC DNA]</scope>
    <source>
        <strain evidence="9 10">SR4</strain>
    </source>
</reference>
<evidence type="ECO:0000313" key="9">
    <source>
        <dbReference type="EMBL" id="NLR92806.1"/>
    </source>
</evidence>
<evidence type="ECO:0000256" key="3">
    <source>
        <dbReference type="ARBA" id="ARBA00022448"/>
    </source>
</evidence>
<dbReference type="GO" id="GO:0005886">
    <property type="term" value="C:plasma membrane"/>
    <property type="evidence" value="ECO:0007669"/>
    <property type="project" value="UniProtKB-SubCell"/>
</dbReference>
<evidence type="ECO:0000256" key="2">
    <source>
        <dbReference type="ARBA" id="ARBA00005658"/>
    </source>
</evidence>
<feature type="transmembrane region" description="Helical" evidence="8">
    <location>
        <begin position="244"/>
        <end position="261"/>
    </location>
</feature>
<feature type="transmembrane region" description="Helical" evidence="8">
    <location>
        <begin position="327"/>
        <end position="345"/>
    </location>
</feature>
<comment type="caution">
    <text evidence="9">The sequence shown here is derived from an EMBL/GenBank/DDBJ whole genome shotgun (WGS) entry which is preliminary data.</text>
</comment>
<evidence type="ECO:0000313" key="10">
    <source>
        <dbReference type="Proteomes" id="UP000585050"/>
    </source>
</evidence>
<organism evidence="9 10">
    <name type="scientific">Flammeovirga agarivorans</name>
    <dbReference type="NCBI Taxonomy" id="2726742"/>
    <lineage>
        <taxon>Bacteria</taxon>
        <taxon>Pseudomonadati</taxon>
        <taxon>Bacteroidota</taxon>
        <taxon>Cytophagia</taxon>
        <taxon>Cytophagales</taxon>
        <taxon>Flammeovirgaceae</taxon>
        <taxon>Flammeovirga</taxon>
    </lineage>
</organism>
<feature type="transmembrane region" description="Helical" evidence="8">
    <location>
        <begin position="420"/>
        <end position="439"/>
    </location>
</feature>
<feature type="transmembrane region" description="Helical" evidence="8">
    <location>
        <begin position="7"/>
        <end position="25"/>
    </location>
</feature>
<keyword evidence="5 8" id="KW-0812">Transmembrane</keyword>
<dbReference type="PROSITE" id="PS51257">
    <property type="entry name" value="PROKAR_LIPOPROTEIN"/>
    <property type="match status" value="1"/>
</dbReference>
<feature type="transmembrane region" description="Helical" evidence="8">
    <location>
        <begin position="126"/>
        <end position="148"/>
    </location>
</feature>
<dbReference type="AlphaFoldDB" id="A0A7X8XX13"/>
<feature type="transmembrane region" description="Helical" evidence="8">
    <location>
        <begin position="175"/>
        <end position="198"/>
    </location>
</feature>
<feature type="transmembrane region" description="Helical" evidence="8">
    <location>
        <begin position="77"/>
        <end position="101"/>
    </location>
</feature>
<feature type="transmembrane region" description="Helical" evidence="8">
    <location>
        <begin position="45"/>
        <end position="65"/>
    </location>
</feature>
<accession>A0A7X8XX13</accession>
<proteinExistence type="inferred from homology"/>
<evidence type="ECO:0000256" key="8">
    <source>
        <dbReference type="SAM" id="Phobius"/>
    </source>
</evidence>
<evidence type="ECO:0000256" key="6">
    <source>
        <dbReference type="ARBA" id="ARBA00022989"/>
    </source>
</evidence>
<keyword evidence="10" id="KW-1185">Reference proteome</keyword>
<evidence type="ECO:0000256" key="1">
    <source>
        <dbReference type="ARBA" id="ARBA00004651"/>
    </source>
</evidence>
<protein>
    <submittedName>
        <fullName evidence="9">BCCT transporter</fullName>
    </submittedName>
</protein>
<keyword evidence="4" id="KW-1003">Cell membrane</keyword>
<dbReference type="PANTHER" id="PTHR30047:SF7">
    <property type="entry name" value="HIGH-AFFINITY CHOLINE TRANSPORT PROTEIN"/>
    <property type="match status" value="1"/>
</dbReference>
<feature type="transmembrane region" description="Helical" evidence="8">
    <location>
        <begin position="445"/>
        <end position="465"/>
    </location>
</feature>
<evidence type="ECO:0000256" key="4">
    <source>
        <dbReference type="ARBA" id="ARBA00022475"/>
    </source>
</evidence>
<feature type="transmembrane region" description="Helical" evidence="8">
    <location>
        <begin position="295"/>
        <end position="315"/>
    </location>
</feature>
<dbReference type="GO" id="GO:0022857">
    <property type="term" value="F:transmembrane transporter activity"/>
    <property type="evidence" value="ECO:0007669"/>
    <property type="project" value="InterPro"/>
</dbReference>
<dbReference type="PANTHER" id="PTHR30047">
    <property type="entry name" value="HIGH-AFFINITY CHOLINE TRANSPORT PROTEIN-RELATED"/>
    <property type="match status" value="1"/>
</dbReference>
<gene>
    <name evidence="9" type="ORF">HGP29_16425</name>
</gene>
<evidence type="ECO:0000256" key="5">
    <source>
        <dbReference type="ARBA" id="ARBA00022692"/>
    </source>
</evidence>
<keyword evidence="3" id="KW-0813">Transport</keyword>
<evidence type="ECO:0000256" key="7">
    <source>
        <dbReference type="ARBA" id="ARBA00023136"/>
    </source>
</evidence>
<dbReference type="Pfam" id="PF02028">
    <property type="entry name" value="BCCT"/>
    <property type="match status" value="1"/>
</dbReference>
<keyword evidence="7 8" id="KW-0472">Membrane</keyword>
<sequence length="471" mass="52418">MKLSFNQWSIIISILIGCLFILFPEATTNILDHVINAILHSLDRFLLWIVTGILILCLIIGFSPLGNKKLGDQPPEFSTFSWVAMLFAAGMGSGLIFWGVAEPIYHLQSPLNTDHSPMMALSITNFHWGIHAWAVYAFSGLIIAWFSYNRGRGMNISSTFSDSTTRKAFQSFDMLAVMAIIFGVAGTLANSIALIQTGVEHLVPYDITGLPFRLIVLLFISIAFMLSSVSGLQKGVKTLSDFNVILALLILLIIFLMSSPFDTLKLFVEVSISYFKDLPLLSFILPESARKWSQSWTIIYFLWWIAWAPFTGLFIARISKGRTIREFLFSIIGYPTIITIFWFTVFGGNGLFSDQVATLQSVINENYTNGLFVFLEGLPFGTTLSFLCILLLVTFVITSADSAIFVTAALTGNSSKVNKIIWSVLLLGISSALLIKNNVDLNKVIAITGAIPFTFILLFQGIMFFRDIFKK</sequence>
<feature type="transmembrane region" description="Helical" evidence="8">
    <location>
        <begin position="384"/>
        <end position="408"/>
    </location>
</feature>
<comment type="subcellular location">
    <subcellularLocation>
        <location evidence="1">Cell membrane</location>
        <topology evidence="1">Multi-pass membrane protein</topology>
    </subcellularLocation>
</comment>
<comment type="similarity">
    <text evidence="2">Belongs to the BCCT transporter (TC 2.A.15) family.</text>
</comment>